<dbReference type="Proteomes" id="UP000016491">
    <property type="component" value="Unassembled WGS sequence"/>
</dbReference>
<evidence type="ECO:0008006" key="3">
    <source>
        <dbReference type="Google" id="ProtNLM"/>
    </source>
</evidence>
<evidence type="ECO:0000313" key="1">
    <source>
        <dbReference type="EMBL" id="ERI74692.1"/>
    </source>
</evidence>
<dbReference type="AlphaFoldDB" id="A0ABC9TTP9"/>
<protein>
    <recommendedName>
        <fullName evidence="3">L-2-amino-thiazoline-4-carboxylic acid hydrolase</fullName>
    </recommendedName>
</protein>
<comment type="caution">
    <text evidence="1">The sequence shown here is derived from an EMBL/GenBank/DDBJ whole genome shotgun (WGS) entry which is preliminary data.</text>
</comment>
<reference evidence="1 2" key="1">
    <citation type="submission" date="2013-07" db="EMBL/GenBank/DDBJ databases">
        <authorList>
            <person name="Weinstock G."/>
            <person name="Sodergren E."/>
            <person name="Wylie T."/>
            <person name="Fulton L."/>
            <person name="Fulton R."/>
            <person name="Fronick C."/>
            <person name="O'Laughlin M."/>
            <person name="Godfrey J."/>
            <person name="Miner T."/>
            <person name="Herter B."/>
            <person name="Appelbaum E."/>
            <person name="Cordes M."/>
            <person name="Lek S."/>
            <person name="Wollam A."/>
            <person name="Pepin K.H."/>
            <person name="Palsikar V.B."/>
            <person name="Mitreva M."/>
            <person name="Wilson R.K."/>
        </authorList>
    </citation>
    <scope>NUCLEOTIDE SEQUENCE [LARGE SCALE GENOMIC DNA]</scope>
    <source>
        <strain evidence="1 2">ATCC 14940</strain>
    </source>
</reference>
<dbReference type="Pfam" id="PF14196">
    <property type="entry name" value="ATC_hydrolase"/>
    <property type="match status" value="1"/>
</dbReference>
<organism evidence="1 2">
    <name type="scientific">[Clostridium] symbiosum ATCC 14940</name>
    <dbReference type="NCBI Taxonomy" id="411472"/>
    <lineage>
        <taxon>Bacteria</taxon>
        <taxon>Bacillati</taxon>
        <taxon>Bacillota</taxon>
        <taxon>Clostridia</taxon>
        <taxon>Lachnospirales</taxon>
        <taxon>Lachnospiraceae</taxon>
        <taxon>Otoolea</taxon>
    </lineage>
</organism>
<dbReference type="InterPro" id="IPR026002">
    <property type="entry name" value="ATC_hydrolase-like"/>
</dbReference>
<name>A0ABC9TTP9_CLOSY</name>
<sequence length="163" mass="19256">MRRIKKMKDKDLELEPVDMYVLFAKMFSHITREVEKACGEEGVRAVREGVRQFGLERGRNIAERAKAMGHENDAKSYLPCYDMGRSELFNSENDIREDSIEQLFTECIFAKQWMEDHDEAYGIHYCEMIDPSIAEGYNENFKCTHDKHFFKDGCCHFLFEMKK</sequence>
<evidence type="ECO:0000313" key="2">
    <source>
        <dbReference type="Proteomes" id="UP000016491"/>
    </source>
</evidence>
<accession>A0ABC9TTP9</accession>
<dbReference type="EMBL" id="AWSU01000302">
    <property type="protein sequence ID" value="ERI74692.1"/>
    <property type="molecule type" value="Genomic_DNA"/>
</dbReference>
<gene>
    <name evidence="1" type="ORF">CLOSYM_03738</name>
</gene>
<proteinExistence type="predicted"/>